<dbReference type="InterPro" id="IPR000182">
    <property type="entry name" value="GNAT_dom"/>
</dbReference>
<keyword evidence="3" id="KW-1185">Reference proteome</keyword>
<reference evidence="2 3" key="1">
    <citation type="submission" date="2019-05" db="EMBL/GenBank/DDBJ databases">
        <authorList>
            <consortium name="Pathogen Informatics"/>
        </authorList>
    </citation>
    <scope>NUCLEOTIDE SEQUENCE [LARGE SCALE GENOMIC DNA]</scope>
    <source>
        <strain evidence="2 3">NCTC503</strain>
    </source>
</reference>
<evidence type="ECO:0000313" key="3">
    <source>
        <dbReference type="Proteomes" id="UP000308489"/>
    </source>
</evidence>
<dbReference type="GO" id="GO:0016747">
    <property type="term" value="F:acyltransferase activity, transferring groups other than amino-acyl groups"/>
    <property type="evidence" value="ECO:0007669"/>
    <property type="project" value="InterPro"/>
</dbReference>
<evidence type="ECO:0000259" key="1">
    <source>
        <dbReference type="PROSITE" id="PS51186"/>
    </source>
</evidence>
<dbReference type="InterPro" id="IPR016181">
    <property type="entry name" value="Acyl_CoA_acyltransferase"/>
</dbReference>
<name>A0A4U9RPU1_HATHI</name>
<proteinExistence type="predicted"/>
<dbReference type="PROSITE" id="PS51186">
    <property type="entry name" value="GNAT"/>
    <property type="match status" value="1"/>
</dbReference>
<evidence type="ECO:0000313" key="2">
    <source>
        <dbReference type="EMBL" id="VTQ90910.1"/>
    </source>
</evidence>
<accession>A0A4U9RPU1</accession>
<keyword evidence="2" id="KW-0808">Transferase</keyword>
<feature type="domain" description="N-acetyltransferase" evidence="1">
    <location>
        <begin position="11"/>
        <end position="168"/>
    </location>
</feature>
<dbReference type="Gene3D" id="3.40.630.30">
    <property type="match status" value="1"/>
</dbReference>
<sequence length="172" mass="20544">MLYMDFEAEGIKVRNVVKDDIKTINDEIINNNCFMQNTNVLKKEDLYERFLEYYLTEGEIFLKFLNKEDEFLGFLKGRIEFKSCNMAWINCLFIKEIYIKNGLANSILKNIIKFLRNYHDVNTIYTGVAKDEKEYLDFWKGNGFQVLRVSKEFYNINEQKKDMIILGKSFMV</sequence>
<organism evidence="2 3">
    <name type="scientific">Hathewaya histolytica</name>
    <name type="common">Clostridium histolyticum</name>
    <dbReference type="NCBI Taxonomy" id="1498"/>
    <lineage>
        <taxon>Bacteria</taxon>
        <taxon>Bacillati</taxon>
        <taxon>Bacillota</taxon>
        <taxon>Clostridia</taxon>
        <taxon>Eubacteriales</taxon>
        <taxon>Clostridiaceae</taxon>
        <taxon>Hathewaya</taxon>
    </lineage>
</organism>
<dbReference type="RefSeq" id="WP_138210323.1">
    <property type="nucleotide sequence ID" value="NZ_CBCRUQ010000005.1"/>
</dbReference>
<protein>
    <submittedName>
        <fullName evidence="2">GNAT family acetyltransferase</fullName>
    </submittedName>
</protein>
<dbReference type="Pfam" id="PF13420">
    <property type="entry name" value="Acetyltransf_4"/>
    <property type="match status" value="1"/>
</dbReference>
<dbReference type="KEGG" id="hhw:NCTC503_01696"/>
<dbReference type="SUPFAM" id="SSF55729">
    <property type="entry name" value="Acyl-CoA N-acyltransferases (Nat)"/>
    <property type="match status" value="1"/>
</dbReference>
<dbReference type="AlphaFoldDB" id="A0A4U9RPU1"/>
<dbReference type="Proteomes" id="UP000308489">
    <property type="component" value="Chromosome 1"/>
</dbReference>
<dbReference type="OrthoDB" id="1952641at2"/>
<dbReference type="EMBL" id="LR590481">
    <property type="protein sequence ID" value="VTQ90910.1"/>
    <property type="molecule type" value="Genomic_DNA"/>
</dbReference>
<gene>
    <name evidence="2" type="ORF">NCTC503_01696</name>
</gene>